<protein>
    <submittedName>
        <fullName evidence="3">Choline-sulfatase</fullName>
    </submittedName>
</protein>
<organism evidence="3 4">
    <name type="scientific">Granulicella sibirica</name>
    <dbReference type="NCBI Taxonomy" id="2479048"/>
    <lineage>
        <taxon>Bacteria</taxon>
        <taxon>Pseudomonadati</taxon>
        <taxon>Acidobacteriota</taxon>
        <taxon>Terriglobia</taxon>
        <taxon>Terriglobales</taxon>
        <taxon>Acidobacteriaceae</taxon>
        <taxon>Granulicella</taxon>
    </lineage>
</organism>
<dbReference type="InterPro" id="IPR017850">
    <property type="entry name" value="Alkaline_phosphatase_core_sf"/>
</dbReference>
<feature type="domain" description="N-sulphoglucosamine sulphohydrolase C-terminal" evidence="2">
    <location>
        <begin position="339"/>
        <end position="490"/>
    </location>
</feature>
<feature type="region of interest" description="Disordered" evidence="1">
    <location>
        <begin position="1"/>
        <end position="21"/>
    </location>
</feature>
<reference evidence="3 4" key="1">
    <citation type="submission" date="2018-11" db="EMBL/GenBank/DDBJ databases">
        <authorList>
            <person name="Mardanov A.V."/>
            <person name="Ravin N.V."/>
            <person name="Dedysh S.N."/>
        </authorList>
    </citation>
    <scope>NUCLEOTIDE SEQUENCE [LARGE SCALE GENOMIC DNA]</scope>
    <source>
        <strain evidence="3 4">AF10</strain>
    </source>
</reference>
<gene>
    <name evidence="3" type="ORF">GRAN_3829</name>
</gene>
<dbReference type="InterPro" id="IPR006311">
    <property type="entry name" value="TAT_signal"/>
</dbReference>
<evidence type="ECO:0000259" key="2">
    <source>
        <dbReference type="Pfam" id="PF16347"/>
    </source>
</evidence>
<dbReference type="CDD" id="cd16031">
    <property type="entry name" value="G6S_like"/>
    <property type="match status" value="1"/>
</dbReference>
<name>A0A4Q0SUL6_9BACT</name>
<dbReference type="OrthoDB" id="9762324at2"/>
<sequence length="504" mass="56481">MSNPKEQNAVHKEAVETQGVPSRREFLQGGLAVAGTVLASTVGVPAASADPAPKRPNLVFFFGEGQRADALSIAGNNILKTPNHDRIGREGVHFNNAFCTNALCAPARAAALTGMYSRSTGALSNEHMNAPLPSDIPLFTDLLREAGYEVAILGKVHVRNGVEERNWDYYFGHNNPGNDYVNPFFKEGRKGVVGPEKRYKNVYPDDLTVDKALAWLEEDRGDKPFCLLVWFVAPHEPFFRPRRHLDLYNGVPVPKPATFDDDLKGYPGKAKSFSEGNNKIGTTSSHVAVGSLEGLTKDYYAGLVAVDENIGRVFKYLEKKNILDDTAIVQGSDHGYFLGEFRLFDKRLMYEPSIRVPLQIRYPKRIPAHTVREEMVLDIDLAPTFLDLAGVAAPAHMQGKSVLPLAKKADPGFRKEWLYEYYEYPNPENVAVHRGIRTDRYKLIHFYKDEPEAFELYDLQSDPKEAQNLYDRPEHATLQNHLKTRLKELQDGVPARPELSKTTS</sequence>
<dbReference type="Gene3D" id="3.40.720.10">
    <property type="entry name" value="Alkaline Phosphatase, subunit A"/>
    <property type="match status" value="1"/>
</dbReference>
<dbReference type="Proteomes" id="UP000289437">
    <property type="component" value="Unassembled WGS sequence"/>
</dbReference>
<comment type="caution">
    <text evidence="3">The sequence shown here is derived from an EMBL/GenBank/DDBJ whole genome shotgun (WGS) entry which is preliminary data.</text>
</comment>
<evidence type="ECO:0000256" key="1">
    <source>
        <dbReference type="SAM" id="MobiDB-lite"/>
    </source>
</evidence>
<dbReference type="PANTHER" id="PTHR43108:SF6">
    <property type="entry name" value="N-SULPHOGLUCOSAMINE SULPHOHYDROLASE"/>
    <property type="match status" value="1"/>
</dbReference>
<evidence type="ECO:0000313" key="3">
    <source>
        <dbReference type="EMBL" id="RXH54725.1"/>
    </source>
</evidence>
<dbReference type="PROSITE" id="PS51318">
    <property type="entry name" value="TAT"/>
    <property type="match status" value="1"/>
</dbReference>
<dbReference type="RefSeq" id="WP_128914469.1">
    <property type="nucleotide sequence ID" value="NZ_RDSM01000003.1"/>
</dbReference>
<dbReference type="AlphaFoldDB" id="A0A4Q0SUL6"/>
<reference evidence="4" key="2">
    <citation type="submission" date="2019-02" db="EMBL/GenBank/DDBJ databases">
        <title>Granulicella sibirica sp. nov., a psychrotolerant acidobacterium isolated from an organic soil layer in forested tundra, West Siberia.</title>
        <authorList>
            <person name="Oshkin I.Y."/>
            <person name="Kulichevskaya I.S."/>
            <person name="Rijpstra W.I.C."/>
            <person name="Sinninghe Damste J.S."/>
            <person name="Rakitin A.L."/>
            <person name="Ravin N.V."/>
            <person name="Dedysh S.N."/>
        </authorList>
    </citation>
    <scope>NUCLEOTIDE SEQUENCE [LARGE SCALE GENOMIC DNA]</scope>
    <source>
        <strain evidence="4">AF10</strain>
    </source>
</reference>
<accession>A0A4Q0SUL6</accession>
<evidence type="ECO:0000313" key="4">
    <source>
        <dbReference type="Proteomes" id="UP000289437"/>
    </source>
</evidence>
<dbReference type="InterPro" id="IPR032506">
    <property type="entry name" value="SGSH_C"/>
</dbReference>
<dbReference type="EMBL" id="RDSM01000003">
    <property type="protein sequence ID" value="RXH54725.1"/>
    <property type="molecule type" value="Genomic_DNA"/>
</dbReference>
<dbReference type="PANTHER" id="PTHR43108">
    <property type="entry name" value="N-ACETYLGLUCOSAMINE-6-SULFATASE FAMILY MEMBER"/>
    <property type="match status" value="1"/>
</dbReference>
<keyword evidence="4" id="KW-1185">Reference proteome</keyword>
<dbReference type="Pfam" id="PF16347">
    <property type="entry name" value="SGSH_C"/>
    <property type="match status" value="1"/>
</dbReference>
<proteinExistence type="predicted"/>
<dbReference type="SUPFAM" id="SSF53649">
    <property type="entry name" value="Alkaline phosphatase-like"/>
    <property type="match status" value="1"/>
</dbReference>